<protein>
    <recommendedName>
        <fullName evidence="3">Carboxylesterase type B domain-containing protein</fullName>
    </recommendedName>
</protein>
<evidence type="ECO:0000313" key="1">
    <source>
        <dbReference type="EMBL" id="BBI63197.1"/>
    </source>
</evidence>
<name>A0A455UC60_9GAMM</name>
<dbReference type="AlphaFoldDB" id="A0A455UC60"/>
<dbReference type="EMBL" id="AP019514">
    <property type="protein sequence ID" value="BBI63197.1"/>
    <property type="molecule type" value="Genomic_DNA"/>
</dbReference>
<sequence length="91" mass="10114">MRSRLHAAHAKAKGNAYVYRLDWGKGRYPFGAAHTIELPLLLAEPANWQYADLVKTWTTPPCLSTASACVPYGPILQEMGSYRPPASLNRK</sequence>
<gene>
    <name evidence="1" type="ORF">HSBAA_45030</name>
</gene>
<reference evidence="1 2" key="1">
    <citation type="journal article" date="2019" name="Microbiol. Resour. Announc.">
        <title>Complete Genome Sequence of Halomonas sulfidaeris Strain Esulfide1 Isolated from a Metal Sulfide Rock at a Depth of 2,200 Meters, Obtained Using Nanopore Sequencing.</title>
        <authorList>
            <person name="Saito M."/>
            <person name="Nishigata A."/>
            <person name="Galipon J."/>
            <person name="Arakawa K."/>
        </authorList>
    </citation>
    <scope>NUCLEOTIDE SEQUENCE [LARGE SCALE GENOMIC DNA]</scope>
    <source>
        <strain evidence="1 2">ATCC BAA-803</strain>
    </source>
</reference>
<organism evidence="1 2">
    <name type="scientific">Vreelandella sulfidaeris</name>
    <dbReference type="NCBI Taxonomy" id="115553"/>
    <lineage>
        <taxon>Bacteria</taxon>
        <taxon>Pseudomonadati</taxon>
        <taxon>Pseudomonadota</taxon>
        <taxon>Gammaproteobacteria</taxon>
        <taxon>Oceanospirillales</taxon>
        <taxon>Halomonadaceae</taxon>
        <taxon>Vreelandella</taxon>
    </lineage>
</organism>
<evidence type="ECO:0008006" key="3">
    <source>
        <dbReference type="Google" id="ProtNLM"/>
    </source>
</evidence>
<dbReference type="KEGG" id="hsr:HSBAA_45030"/>
<evidence type="ECO:0000313" key="2">
    <source>
        <dbReference type="Proteomes" id="UP000320231"/>
    </source>
</evidence>
<accession>A0A455UC60</accession>
<proteinExistence type="predicted"/>
<dbReference type="Proteomes" id="UP000320231">
    <property type="component" value="Chromosome"/>
</dbReference>